<dbReference type="EC" id="2.7.1.31" evidence="5"/>
<dbReference type="GO" id="GO:0008887">
    <property type="term" value="F:glycerate kinase activity"/>
    <property type="evidence" value="ECO:0007669"/>
    <property type="project" value="UniProtKB-EC"/>
</dbReference>
<dbReference type="Gene3D" id="3.90.1510.10">
    <property type="entry name" value="Glycerate kinase, domain 2"/>
    <property type="match status" value="1"/>
</dbReference>
<comment type="similarity">
    <text evidence="1 4">Belongs to the glycerate kinase type-1 family.</text>
</comment>
<evidence type="ECO:0000313" key="6">
    <source>
        <dbReference type="Proteomes" id="UP001239462"/>
    </source>
</evidence>
<evidence type="ECO:0000256" key="2">
    <source>
        <dbReference type="ARBA" id="ARBA00022679"/>
    </source>
</evidence>
<evidence type="ECO:0000256" key="3">
    <source>
        <dbReference type="ARBA" id="ARBA00022777"/>
    </source>
</evidence>
<dbReference type="InterPro" id="IPR018197">
    <property type="entry name" value="Glycerate_kinase_RE-like"/>
</dbReference>
<dbReference type="InterPro" id="IPR018193">
    <property type="entry name" value="Glyc_kinase_flavodox-like_fold"/>
</dbReference>
<evidence type="ECO:0000256" key="1">
    <source>
        <dbReference type="ARBA" id="ARBA00006284"/>
    </source>
</evidence>
<keyword evidence="3 4" id="KW-0418">Kinase</keyword>
<dbReference type="RefSeq" id="WP_149495943.1">
    <property type="nucleotide sequence ID" value="NZ_CP141221.1"/>
</dbReference>
<protein>
    <submittedName>
        <fullName evidence="5">Glycerate kinase</fullName>
        <ecNumber evidence="5">2.7.1.31</ecNumber>
    </submittedName>
</protein>
<dbReference type="EMBL" id="JASZZN010000024">
    <property type="protein sequence ID" value="MDM4018686.1"/>
    <property type="molecule type" value="Genomic_DNA"/>
</dbReference>
<dbReference type="SUPFAM" id="SSF110738">
    <property type="entry name" value="Glycerate kinase I"/>
    <property type="match status" value="1"/>
</dbReference>
<dbReference type="PIRSF" id="PIRSF006078">
    <property type="entry name" value="GlxK"/>
    <property type="match status" value="1"/>
</dbReference>
<keyword evidence="2 4" id="KW-0808">Transferase</keyword>
<dbReference type="PANTHER" id="PTHR21599">
    <property type="entry name" value="GLYCERATE KINASE"/>
    <property type="match status" value="1"/>
</dbReference>
<dbReference type="Gene3D" id="3.40.50.10350">
    <property type="entry name" value="Glycerate kinase, domain 1"/>
    <property type="match status" value="1"/>
</dbReference>
<accession>A0ABT7PQS7</accession>
<reference evidence="5 6" key="1">
    <citation type="submission" date="2023-06" db="EMBL/GenBank/DDBJ databases">
        <title>Roseiconus lacunae JC819 isolated from Gulf of Mannar region, Tamil Nadu.</title>
        <authorList>
            <person name="Pk S."/>
            <person name="Ch S."/>
            <person name="Ch V.R."/>
        </authorList>
    </citation>
    <scope>NUCLEOTIDE SEQUENCE [LARGE SCALE GENOMIC DNA]</scope>
    <source>
        <strain evidence="5 6">JC819</strain>
    </source>
</reference>
<keyword evidence="6" id="KW-1185">Reference proteome</keyword>
<sequence>MNVLIVPDKFKGSLTASEVIAAIEAGLKGKLPDVIVHHVVASDGGDGFLDAIIKCRPSVAVVSCDTVDPLGRPIEAEFGFDESESVAYVEMARASGMELLRADERDPSETSTEGTGRLILAAMSRGAKTIYVGLGGSATNDGGCGIAKALGFRFFDASGNTIDPVGGQLGRIDRIDSASVTPGASDVRIIAVNDVSNPLLGSEGAAFVYAPQKGADAAMVRDLDAGLDHLQSIVRRDLSTDAAEVPGAGAAGGTGYGLKAFLKADFISGIEFVLTLAEMETLLAAGTIDLIVTGEGRIDDQTAYGKLVRGVADVGEKYNVPVKAICGQLNLERKSFSDLGLSGVVQIHRQDRPLDETIRRAAELVTSAAGELITDEMRHG</sequence>
<organism evidence="5 6">
    <name type="scientific">Roseiconus lacunae</name>
    <dbReference type="NCBI Taxonomy" id="2605694"/>
    <lineage>
        <taxon>Bacteria</taxon>
        <taxon>Pseudomonadati</taxon>
        <taxon>Planctomycetota</taxon>
        <taxon>Planctomycetia</taxon>
        <taxon>Pirellulales</taxon>
        <taxon>Pirellulaceae</taxon>
        <taxon>Roseiconus</taxon>
    </lineage>
</organism>
<proteinExistence type="inferred from homology"/>
<dbReference type="NCBIfam" id="TIGR00045">
    <property type="entry name" value="glycerate kinase"/>
    <property type="match status" value="1"/>
</dbReference>
<dbReference type="PANTHER" id="PTHR21599:SF0">
    <property type="entry name" value="GLYCERATE KINASE"/>
    <property type="match status" value="1"/>
</dbReference>
<evidence type="ECO:0000256" key="4">
    <source>
        <dbReference type="PIRNR" id="PIRNR006078"/>
    </source>
</evidence>
<dbReference type="Pfam" id="PF02595">
    <property type="entry name" value="Gly_kinase"/>
    <property type="match status" value="1"/>
</dbReference>
<name>A0ABT7PQS7_9BACT</name>
<dbReference type="InterPro" id="IPR036129">
    <property type="entry name" value="Glycerate_kinase_sf"/>
</dbReference>
<dbReference type="Proteomes" id="UP001239462">
    <property type="component" value="Unassembled WGS sequence"/>
</dbReference>
<evidence type="ECO:0000313" key="5">
    <source>
        <dbReference type="EMBL" id="MDM4018686.1"/>
    </source>
</evidence>
<dbReference type="InterPro" id="IPR004381">
    <property type="entry name" value="Glycerate_kinase"/>
</dbReference>
<comment type="caution">
    <text evidence="5">The sequence shown here is derived from an EMBL/GenBank/DDBJ whole genome shotgun (WGS) entry which is preliminary data.</text>
</comment>
<gene>
    <name evidence="5" type="ORF">QTN89_24750</name>
</gene>